<feature type="transmembrane region" description="Helical" evidence="7">
    <location>
        <begin position="183"/>
        <end position="206"/>
    </location>
</feature>
<dbReference type="PANTHER" id="PTHR23502:SF7">
    <property type="entry name" value="DRUG_PROTON ANTIPORTER YHK8-RELATED"/>
    <property type="match status" value="1"/>
</dbReference>
<keyword evidence="4 7" id="KW-1133">Transmembrane helix</keyword>
<feature type="transmembrane region" description="Helical" evidence="7">
    <location>
        <begin position="148"/>
        <end position="171"/>
    </location>
</feature>
<comment type="similarity">
    <text evidence="2">Belongs to the major facilitator superfamily.</text>
</comment>
<dbReference type="Gene3D" id="1.20.1250.20">
    <property type="entry name" value="MFS general substrate transporter like domains"/>
    <property type="match status" value="1"/>
</dbReference>
<evidence type="ECO:0000256" key="7">
    <source>
        <dbReference type="SAM" id="Phobius"/>
    </source>
</evidence>
<dbReference type="Proteomes" id="UP001215712">
    <property type="component" value="Unassembled WGS sequence"/>
</dbReference>
<reference evidence="9" key="2">
    <citation type="submission" date="2023-01" db="EMBL/GenBank/DDBJ databases">
        <authorList>
            <person name="Petersen C."/>
        </authorList>
    </citation>
    <scope>NUCLEOTIDE SEQUENCE</scope>
    <source>
        <strain evidence="9">IBT 17514</strain>
    </source>
</reference>
<gene>
    <name evidence="9" type="ORF">N7493_002905</name>
</gene>
<dbReference type="GO" id="GO:0140115">
    <property type="term" value="P:export across plasma membrane"/>
    <property type="evidence" value="ECO:0007669"/>
    <property type="project" value="UniProtKB-ARBA"/>
</dbReference>
<evidence type="ECO:0000313" key="9">
    <source>
        <dbReference type="EMBL" id="KAJ5734119.1"/>
    </source>
</evidence>
<evidence type="ECO:0000256" key="3">
    <source>
        <dbReference type="ARBA" id="ARBA00022692"/>
    </source>
</evidence>
<feature type="transmembrane region" description="Helical" evidence="7">
    <location>
        <begin position="56"/>
        <end position="77"/>
    </location>
</feature>
<evidence type="ECO:0000259" key="8">
    <source>
        <dbReference type="PROSITE" id="PS50850"/>
    </source>
</evidence>
<dbReference type="GO" id="GO:0042908">
    <property type="term" value="P:xenobiotic transport"/>
    <property type="evidence" value="ECO:0007669"/>
    <property type="project" value="UniProtKB-ARBA"/>
</dbReference>
<dbReference type="FunFam" id="1.20.1250.20:FF:000082">
    <property type="entry name" value="MFS multidrug transporter, putative"/>
    <property type="match status" value="1"/>
</dbReference>
<evidence type="ECO:0000256" key="2">
    <source>
        <dbReference type="ARBA" id="ARBA00008335"/>
    </source>
</evidence>
<feature type="transmembrane region" description="Helical" evidence="7">
    <location>
        <begin position="212"/>
        <end position="232"/>
    </location>
</feature>
<dbReference type="AlphaFoldDB" id="A0AAD6HST6"/>
<feature type="transmembrane region" description="Helical" evidence="7">
    <location>
        <begin position="373"/>
        <end position="392"/>
    </location>
</feature>
<dbReference type="InterPro" id="IPR011701">
    <property type="entry name" value="MFS"/>
</dbReference>
<dbReference type="InterPro" id="IPR036259">
    <property type="entry name" value="MFS_trans_sf"/>
</dbReference>
<feature type="transmembrane region" description="Helical" evidence="7">
    <location>
        <begin position="327"/>
        <end position="346"/>
    </location>
</feature>
<evidence type="ECO:0000256" key="1">
    <source>
        <dbReference type="ARBA" id="ARBA00004651"/>
    </source>
</evidence>
<feature type="transmembrane region" description="Helical" evidence="7">
    <location>
        <begin position="92"/>
        <end position="112"/>
    </location>
</feature>
<keyword evidence="10" id="KW-1185">Reference proteome</keyword>
<keyword evidence="5 7" id="KW-0472">Membrane</keyword>
<dbReference type="GO" id="GO:0022857">
    <property type="term" value="F:transmembrane transporter activity"/>
    <property type="evidence" value="ECO:0007669"/>
    <property type="project" value="InterPro"/>
</dbReference>
<feature type="compositionally biased region" description="Basic and acidic residues" evidence="6">
    <location>
        <begin position="1"/>
        <end position="10"/>
    </location>
</feature>
<comment type="subcellular location">
    <subcellularLocation>
        <location evidence="1">Cell membrane</location>
        <topology evidence="1">Multi-pass membrane protein</topology>
    </subcellularLocation>
</comment>
<feature type="transmembrane region" description="Helical" evidence="7">
    <location>
        <begin position="283"/>
        <end position="307"/>
    </location>
</feature>
<evidence type="ECO:0000256" key="5">
    <source>
        <dbReference type="ARBA" id="ARBA00023136"/>
    </source>
</evidence>
<evidence type="ECO:0000256" key="6">
    <source>
        <dbReference type="SAM" id="MobiDB-lite"/>
    </source>
</evidence>
<dbReference type="Pfam" id="PF07690">
    <property type="entry name" value="MFS_1"/>
    <property type="match status" value="1"/>
</dbReference>
<dbReference type="PROSITE" id="PS50850">
    <property type="entry name" value="MFS"/>
    <property type="match status" value="1"/>
</dbReference>
<feature type="region of interest" description="Disordered" evidence="6">
    <location>
        <begin position="1"/>
        <end position="22"/>
    </location>
</feature>
<feature type="transmembrane region" description="Helical" evidence="7">
    <location>
        <begin position="466"/>
        <end position="486"/>
    </location>
</feature>
<proteinExistence type="inferred from homology"/>
<evidence type="ECO:0000256" key="4">
    <source>
        <dbReference type="ARBA" id="ARBA00022989"/>
    </source>
</evidence>
<comment type="caution">
    <text evidence="9">The sequence shown here is derived from an EMBL/GenBank/DDBJ whole genome shotgun (WGS) entry which is preliminary data.</text>
</comment>
<protein>
    <submittedName>
        <fullName evidence="9">Multidrug resistance protein</fullName>
    </submittedName>
</protein>
<dbReference type="EMBL" id="JAQJAN010000003">
    <property type="protein sequence ID" value="KAJ5734119.1"/>
    <property type="molecule type" value="Genomic_DNA"/>
</dbReference>
<evidence type="ECO:0000313" key="10">
    <source>
        <dbReference type="Proteomes" id="UP001215712"/>
    </source>
</evidence>
<dbReference type="PROSITE" id="PS00216">
    <property type="entry name" value="SUGAR_TRANSPORT_1"/>
    <property type="match status" value="1"/>
</dbReference>
<feature type="transmembrane region" description="Helical" evidence="7">
    <location>
        <begin position="398"/>
        <end position="424"/>
    </location>
</feature>
<accession>A0AAD6HST6</accession>
<dbReference type="InterPro" id="IPR020846">
    <property type="entry name" value="MFS_dom"/>
</dbReference>
<dbReference type="SUPFAM" id="SSF103473">
    <property type="entry name" value="MFS general substrate transporter"/>
    <property type="match status" value="1"/>
</dbReference>
<keyword evidence="3 7" id="KW-0812">Transmembrane</keyword>
<dbReference type="GO" id="GO:0005886">
    <property type="term" value="C:plasma membrane"/>
    <property type="evidence" value="ECO:0007669"/>
    <property type="project" value="UniProtKB-SubCell"/>
</dbReference>
<sequence>MVGNHDECHARHSRPNGLFDVNGPSGTAPVEDFQVDWESSDADTLNPRCFRKTTKWLIVLIVSHVSLCITCSSSIYTTTYDKMEADFHNSRIVSTLGLSSFVLGLAMGPMLLSPLSEFYGRKPIYVLSWSLHIVFIIPQAVAQHISVVVLFRFFDGFSGSAFLAVSGGTVGDLFSHDELQAPMALFSMSPFIGPSLGPLLGGFINYYTNWRWTYYVLIIWSLVVWLTILLLVPETHDPTLLEKKAAKLRKDTGDNRWAARSAKPQTSITTAVGRSLLRPFQLLLFEPMCLILCIYSAILLGIIYNFFGAIPLIFRTNHGFNLWQTGLAFMGIMASSFLCAATDPIWHRVRAALIRRHTKGTGMEGSSEPEFRLPPAILGSFLAPIGLFMFGWTTYSSMHWMVSIIGSAIFGTGNMLIFTGIFTFLVDAYPLYAASALAANALVRNLFAAAFPLFGNQMYEKLGYQWASSVLAFLTVAMLPFPYLFFRYEMGQYKDDPRHAEF</sequence>
<dbReference type="InterPro" id="IPR005829">
    <property type="entry name" value="Sugar_transporter_CS"/>
</dbReference>
<dbReference type="CDD" id="cd17323">
    <property type="entry name" value="MFS_Tpo1_MDR_like"/>
    <property type="match status" value="1"/>
</dbReference>
<name>A0AAD6HST6_9EURO</name>
<organism evidence="9 10">
    <name type="scientific">Penicillium malachiteum</name>
    <dbReference type="NCBI Taxonomy" id="1324776"/>
    <lineage>
        <taxon>Eukaryota</taxon>
        <taxon>Fungi</taxon>
        <taxon>Dikarya</taxon>
        <taxon>Ascomycota</taxon>
        <taxon>Pezizomycotina</taxon>
        <taxon>Eurotiomycetes</taxon>
        <taxon>Eurotiomycetidae</taxon>
        <taxon>Eurotiales</taxon>
        <taxon>Aspergillaceae</taxon>
        <taxon>Penicillium</taxon>
    </lineage>
</organism>
<feature type="transmembrane region" description="Helical" evidence="7">
    <location>
        <begin position="431"/>
        <end position="454"/>
    </location>
</feature>
<reference evidence="9" key="1">
    <citation type="journal article" date="2023" name="IMA Fungus">
        <title>Comparative genomic study of the Penicillium genus elucidates a diverse pangenome and 15 lateral gene transfer events.</title>
        <authorList>
            <person name="Petersen C."/>
            <person name="Sorensen T."/>
            <person name="Nielsen M.R."/>
            <person name="Sondergaard T.E."/>
            <person name="Sorensen J.L."/>
            <person name="Fitzpatrick D.A."/>
            <person name="Frisvad J.C."/>
            <person name="Nielsen K.L."/>
        </authorList>
    </citation>
    <scope>NUCLEOTIDE SEQUENCE</scope>
    <source>
        <strain evidence="9">IBT 17514</strain>
    </source>
</reference>
<dbReference type="PANTHER" id="PTHR23502">
    <property type="entry name" value="MAJOR FACILITATOR SUPERFAMILY"/>
    <property type="match status" value="1"/>
</dbReference>
<feature type="domain" description="Major facilitator superfamily (MFS) profile" evidence="8">
    <location>
        <begin position="58"/>
        <end position="492"/>
    </location>
</feature>